<name>A0ABP3G3P6_9BACI</name>
<gene>
    <name evidence="1" type="ORF">GCM10008967_27080</name>
</gene>
<evidence type="ECO:0008006" key="3">
    <source>
        <dbReference type="Google" id="ProtNLM"/>
    </source>
</evidence>
<evidence type="ECO:0000313" key="2">
    <source>
        <dbReference type="Proteomes" id="UP001500782"/>
    </source>
</evidence>
<evidence type="ECO:0000313" key="1">
    <source>
        <dbReference type="EMBL" id="GAA0334847.1"/>
    </source>
</evidence>
<reference evidence="2" key="1">
    <citation type="journal article" date="2019" name="Int. J. Syst. Evol. Microbiol.">
        <title>The Global Catalogue of Microorganisms (GCM) 10K type strain sequencing project: providing services to taxonomists for standard genome sequencing and annotation.</title>
        <authorList>
            <consortium name="The Broad Institute Genomics Platform"/>
            <consortium name="The Broad Institute Genome Sequencing Center for Infectious Disease"/>
            <person name="Wu L."/>
            <person name="Ma J."/>
        </authorList>
    </citation>
    <scope>NUCLEOTIDE SEQUENCE [LARGE SCALE GENOMIC DNA]</scope>
    <source>
        <strain evidence="2">JCM 9731</strain>
    </source>
</reference>
<comment type="caution">
    <text evidence="1">The sequence shown here is derived from an EMBL/GenBank/DDBJ whole genome shotgun (WGS) entry which is preliminary data.</text>
</comment>
<dbReference type="Proteomes" id="UP001500782">
    <property type="component" value="Unassembled WGS sequence"/>
</dbReference>
<dbReference type="EMBL" id="BAAADJ010000024">
    <property type="protein sequence ID" value="GAA0334847.1"/>
    <property type="molecule type" value="Genomic_DNA"/>
</dbReference>
<proteinExistence type="predicted"/>
<accession>A0ABP3G3P6</accession>
<organism evidence="1 2">
    <name type="scientific">Bacillus carboniphilus</name>
    <dbReference type="NCBI Taxonomy" id="86663"/>
    <lineage>
        <taxon>Bacteria</taxon>
        <taxon>Bacillati</taxon>
        <taxon>Bacillota</taxon>
        <taxon>Bacilli</taxon>
        <taxon>Bacillales</taxon>
        <taxon>Bacillaceae</taxon>
        <taxon>Bacillus</taxon>
    </lineage>
</organism>
<sequence length="99" mass="11387">MKEILSTQITLHEDTSMDRILSFHQFTRNYSGNIYMISQRKVLNPNNLPKLVSFLLTCKSNDEVKIVVQGNNVNQVIFDLQNYFKPVDKTSLPAEKAIV</sequence>
<keyword evidence="2" id="KW-1185">Reference proteome</keyword>
<protein>
    <recommendedName>
        <fullName evidence="3">HPr domain-containing protein</fullName>
    </recommendedName>
</protein>